<protein>
    <recommendedName>
        <fullName evidence="2">Phage head morphogenesis domain-containing protein</fullName>
    </recommendedName>
</protein>
<name>A0A0F9TFN9_9ZZZZ</name>
<feature type="region of interest" description="Disordered" evidence="1">
    <location>
        <begin position="462"/>
        <end position="500"/>
    </location>
</feature>
<dbReference type="AlphaFoldDB" id="A0A0F9TFN9"/>
<dbReference type="EMBL" id="LAZR01000268">
    <property type="protein sequence ID" value="KKN78104.1"/>
    <property type="molecule type" value="Genomic_DNA"/>
</dbReference>
<gene>
    <name evidence="3" type="ORF">LCGC14_0353310</name>
</gene>
<evidence type="ECO:0000259" key="2">
    <source>
        <dbReference type="Pfam" id="PF04233"/>
    </source>
</evidence>
<dbReference type="InterPro" id="IPR006528">
    <property type="entry name" value="Phage_head_morphogenesis_dom"/>
</dbReference>
<evidence type="ECO:0000313" key="3">
    <source>
        <dbReference type="EMBL" id="KKN78104.1"/>
    </source>
</evidence>
<sequence>MVILSRKPLIVSLTMRGFSVALLDTISRKSYPEIEQILRQMAKPMVLEKRVIDKSVQQPGLNGTFPSSGAAGSLVIELATVADSFTPWGSNPARRDRELRSFWPTEPILASALYSIAIRNAAFSWTLEGPPSTVEAVQHLLHTADLGAGWQSFIVKIATDLFSQDNGAFIEIIRESDSPTSAILGLGHLDAGKCRRTGDPEFPVNYWDRKGVIHKMAWYQVAPLTEFPSPIESMNGMQLCAVSRVLRAAQYLRDVSVYQNEKVSGNNPTAIHLVSGISTSAITDAMEQHKLNQAQKGMTRWIVPLVLASLDPTATVTTAQIDLKTLPDGFDIEEAMKWYINQLALGFGADYQDFAPLPGGNLGSSSQSRILHQKSRGKGPAFFMKMLEYSFNFQGLIPSNVTFSYDEQDNEGKTEEAEMAAVWGETLDEHVASEILTPDAARQIMLDLGLMSQEVFDSLQDGSDITPDIVAPDDERAEKRRNTRRRRKKKPKKGEPGYTAKAIETPSDFAEEERLEAEEVFAQELEQALALTFTDAKKLIGRKALIPFGSKNPNDLLTNPEFWETFRTRMVLVGMKNARTGALAAAQFNLDLGLAVDMDLVNEAVLDFSRRYSNEWWQQLSQTTRSNLNKAVVSWQESGLGRRGLPSLVDAIEPMFSKSRAQLIAANESTLIFDQGNLLAHKSAGITTEEWQTVRDARVDDICRPLDGQQFPIDSGPRPVTGTHIGCRCARLPVGTDDNAIGGR</sequence>
<dbReference type="NCBIfam" id="TIGR01641">
    <property type="entry name" value="phageSPP1_gp7"/>
    <property type="match status" value="1"/>
</dbReference>
<accession>A0A0F9TFN9</accession>
<proteinExistence type="predicted"/>
<evidence type="ECO:0000256" key="1">
    <source>
        <dbReference type="SAM" id="MobiDB-lite"/>
    </source>
</evidence>
<reference evidence="3" key="1">
    <citation type="journal article" date="2015" name="Nature">
        <title>Complex archaea that bridge the gap between prokaryotes and eukaryotes.</title>
        <authorList>
            <person name="Spang A."/>
            <person name="Saw J.H."/>
            <person name="Jorgensen S.L."/>
            <person name="Zaremba-Niedzwiedzka K."/>
            <person name="Martijn J."/>
            <person name="Lind A.E."/>
            <person name="van Eijk R."/>
            <person name="Schleper C."/>
            <person name="Guy L."/>
            <person name="Ettema T.J."/>
        </authorList>
    </citation>
    <scope>NUCLEOTIDE SEQUENCE</scope>
</reference>
<feature type="compositionally biased region" description="Basic residues" evidence="1">
    <location>
        <begin position="481"/>
        <end position="492"/>
    </location>
</feature>
<feature type="domain" description="Phage head morphogenesis" evidence="2">
    <location>
        <begin position="654"/>
        <end position="730"/>
    </location>
</feature>
<organism evidence="3">
    <name type="scientific">marine sediment metagenome</name>
    <dbReference type="NCBI Taxonomy" id="412755"/>
    <lineage>
        <taxon>unclassified sequences</taxon>
        <taxon>metagenomes</taxon>
        <taxon>ecological metagenomes</taxon>
    </lineage>
</organism>
<dbReference type="Pfam" id="PF04233">
    <property type="entry name" value="Phage_Mu_F"/>
    <property type="match status" value="1"/>
</dbReference>
<comment type="caution">
    <text evidence="3">The sequence shown here is derived from an EMBL/GenBank/DDBJ whole genome shotgun (WGS) entry which is preliminary data.</text>
</comment>